<feature type="region of interest" description="Disordered" evidence="1">
    <location>
        <begin position="25"/>
        <end position="49"/>
    </location>
</feature>
<organism evidence="3">
    <name type="scientific">bioreactor metagenome</name>
    <dbReference type="NCBI Taxonomy" id="1076179"/>
    <lineage>
        <taxon>unclassified sequences</taxon>
        <taxon>metagenomes</taxon>
        <taxon>ecological metagenomes</taxon>
    </lineage>
</organism>
<protein>
    <submittedName>
        <fullName evidence="3">Uncharacterized protein</fullName>
    </submittedName>
</protein>
<evidence type="ECO:0000313" key="3">
    <source>
        <dbReference type="EMBL" id="MPM69488.1"/>
    </source>
</evidence>
<dbReference type="EMBL" id="VSSQ01022906">
    <property type="protein sequence ID" value="MPM69488.1"/>
    <property type="molecule type" value="Genomic_DNA"/>
</dbReference>
<accession>A0A645BWK7</accession>
<dbReference type="AlphaFoldDB" id="A0A645BWK7"/>
<keyword evidence="2" id="KW-1133">Transmembrane helix</keyword>
<feature type="transmembrane region" description="Helical" evidence="2">
    <location>
        <begin position="91"/>
        <end position="109"/>
    </location>
</feature>
<reference evidence="3" key="1">
    <citation type="submission" date="2019-08" db="EMBL/GenBank/DDBJ databases">
        <authorList>
            <person name="Kucharzyk K."/>
            <person name="Murdoch R.W."/>
            <person name="Higgins S."/>
            <person name="Loffler F."/>
        </authorList>
    </citation>
    <scope>NUCLEOTIDE SEQUENCE</scope>
</reference>
<gene>
    <name evidence="3" type="ORF">SDC9_116433</name>
</gene>
<name>A0A645BWK7_9ZZZZ</name>
<evidence type="ECO:0000256" key="2">
    <source>
        <dbReference type="SAM" id="Phobius"/>
    </source>
</evidence>
<keyword evidence="2" id="KW-0812">Transmembrane</keyword>
<keyword evidence="2" id="KW-0472">Membrane</keyword>
<evidence type="ECO:0000256" key="1">
    <source>
        <dbReference type="SAM" id="MobiDB-lite"/>
    </source>
</evidence>
<comment type="caution">
    <text evidence="3">The sequence shown here is derived from an EMBL/GenBank/DDBJ whole genome shotgun (WGS) entry which is preliminary data.</text>
</comment>
<sequence>MTDSDHSDDTDQRFAELIKAEFGNSDGPELFGTRMTGLPRPPRSAPASRPVIDGYFDLQRAIEEVELNDDDVEHWTPPEPPAVGRPEYRHVLGTGLIVAALVVGIMVLAGWRPDLWVGVLTLVCAGAGLAVLLSSLPRQPEIGSDGAQL</sequence>
<proteinExistence type="predicted"/>
<feature type="transmembrane region" description="Helical" evidence="2">
    <location>
        <begin position="115"/>
        <end position="133"/>
    </location>
</feature>